<evidence type="ECO:0000256" key="6">
    <source>
        <dbReference type="ARBA" id="ARBA00023163"/>
    </source>
</evidence>
<feature type="compositionally biased region" description="Basic and acidic residues" evidence="9">
    <location>
        <begin position="266"/>
        <end position="303"/>
    </location>
</feature>
<feature type="region of interest" description="Disordered" evidence="9">
    <location>
        <begin position="177"/>
        <end position="318"/>
    </location>
</feature>
<feature type="coiled-coil region" evidence="8">
    <location>
        <begin position="498"/>
        <end position="532"/>
    </location>
</feature>
<feature type="domain" description="Plus3" evidence="10">
    <location>
        <begin position="326"/>
        <end position="457"/>
    </location>
</feature>
<feature type="compositionally biased region" description="Basic and acidic residues" evidence="9">
    <location>
        <begin position="225"/>
        <end position="237"/>
    </location>
</feature>
<evidence type="ECO:0000313" key="11">
    <source>
        <dbReference type="EMBL" id="CEK81360.1"/>
    </source>
</evidence>
<comment type="subcellular location">
    <subcellularLocation>
        <location evidence="1">Nucleus</location>
        <location evidence="1">Nucleoplasm</location>
    </subcellularLocation>
</comment>
<sequence length="686" mass="79054">MSKRKKNTALIDSDSDESGSGGEDLDEGLRALVKRRRASSDSQSEAKANKNAAKSDSDSETSNSDDDWTVNGKGGTKKKKKTIKPLKKAIASSESEAEDDDKKSASEPEEGEVSDSHTEDSDSDEDKFHDGYDENLIGDDEDKKRLEAMTEKEREQELFNRMERRAAMRKRYEIQKKLKKAKKEQKKSKSLTDQMLPTISERSKERRKHIEQRKDNKKTSAFQDLKAKREEQKKKAEQIQAQKKIKPSDIYSDDDDDDDNDDNSSVDEKSDKEEKKKETKEREREREKERVEVRADSDSEASERYSSQSESEEEISRPRHRKIKYITTKEELSRIRLSRHKIERWCHMPFFKKVVAGCFVRIGIGNHEGRPVYRVAEIVDVVETAKIYQLGNTKTNKGLKLRHGGAERVYRLEFVSNQDFTDSEFNKWKEAMEQGSHQLTTIDDVQRKEDDIKQGHDYKIKDKDIEEIVAEKQKFRKNPHNYAVKKSSLMKTKEQADLDGDQEKSMTLAQELEDLEERAQELDRRRTSNINSISYINQRNRDRNMVDAEHALKAEVAEMRNATADPFTRRHCRPTLVTRTREAEIVKKPSDVDKFAVPDATGLALPSLAKFYNTDSNMTGDRTDGPERRSSDDLFAVHDFDIKIDLDVPSGGSQVVVSTPSLHTTRDLAPRRSLNLEDYKKRRGLM</sequence>
<dbReference type="Gene3D" id="3.90.70.200">
    <property type="entry name" value="Plus-3 domain"/>
    <property type="match status" value="1"/>
</dbReference>
<evidence type="ECO:0000256" key="5">
    <source>
        <dbReference type="ARBA" id="ARBA00023159"/>
    </source>
</evidence>
<keyword evidence="5" id="KW-0010">Activator</keyword>
<feature type="compositionally biased region" description="Basic and acidic residues" evidence="9">
    <location>
        <begin position="114"/>
        <end position="132"/>
    </location>
</feature>
<gene>
    <name evidence="11" type="primary">ORF125623</name>
</gene>
<evidence type="ECO:0000256" key="8">
    <source>
        <dbReference type="SAM" id="Coils"/>
    </source>
</evidence>
<dbReference type="InterPro" id="IPR004343">
    <property type="entry name" value="Plus-3_dom"/>
</dbReference>
<dbReference type="GO" id="GO:0003677">
    <property type="term" value="F:DNA binding"/>
    <property type="evidence" value="ECO:0007669"/>
    <property type="project" value="InterPro"/>
</dbReference>
<keyword evidence="7" id="KW-0539">Nucleus</keyword>
<dbReference type="PANTHER" id="PTHR13115:SF8">
    <property type="entry name" value="RNA POLYMERASE-ASSOCIATED PROTEIN RTF1 HOMOLOG"/>
    <property type="match status" value="1"/>
</dbReference>
<feature type="compositionally biased region" description="Basic residues" evidence="9">
    <location>
        <begin position="75"/>
        <end position="87"/>
    </location>
</feature>
<feature type="compositionally biased region" description="Basic and acidic residues" evidence="9">
    <location>
        <begin position="141"/>
        <end position="163"/>
    </location>
</feature>
<evidence type="ECO:0000256" key="7">
    <source>
        <dbReference type="ARBA" id="ARBA00023242"/>
    </source>
</evidence>
<evidence type="ECO:0000256" key="3">
    <source>
        <dbReference type="ARBA" id="ARBA00023015"/>
    </source>
</evidence>
<evidence type="ECO:0000256" key="4">
    <source>
        <dbReference type="ARBA" id="ARBA00023054"/>
    </source>
</evidence>
<dbReference type="SUPFAM" id="SSF159042">
    <property type="entry name" value="Plus3-like"/>
    <property type="match status" value="1"/>
</dbReference>
<dbReference type="AlphaFoldDB" id="A0A0B7AN46"/>
<organism evidence="11">
    <name type="scientific">Arion vulgaris</name>
    <dbReference type="NCBI Taxonomy" id="1028688"/>
    <lineage>
        <taxon>Eukaryota</taxon>
        <taxon>Metazoa</taxon>
        <taxon>Spiralia</taxon>
        <taxon>Lophotrochozoa</taxon>
        <taxon>Mollusca</taxon>
        <taxon>Gastropoda</taxon>
        <taxon>Heterobranchia</taxon>
        <taxon>Euthyneura</taxon>
        <taxon>Panpulmonata</taxon>
        <taxon>Eupulmonata</taxon>
        <taxon>Stylommatophora</taxon>
        <taxon>Helicina</taxon>
        <taxon>Arionoidea</taxon>
        <taxon>Arionidae</taxon>
        <taxon>Arion</taxon>
    </lineage>
</organism>
<evidence type="ECO:0000256" key="9">
    <source>
        <dbReference type="SAM" id="MobiDB-lite"/>
    </source>
</evidence>
<feature type="compositionally biased region" description="Acidic residues" evidence="9">
    <location>
        <begin position="251"/>
        <end position="265"/>
    </location>
</feature>
<dbReference type="PANTHER" id="PTHR13115">
    <property type="entry name" value="RNA POLYMERASE-ASSOCIATED PROTEIN RTF1 HOMOLOG"/>
    <property type="match status" value="1"/>
</dbReference>
<dbReference type="FunFam" id="3.90.70.200:FF:000001">
    <property type="entry name" value="RNA polymerase-associated protein RTF1 homolog"/>
    <property type="match status" value="1"/>
</dbReference>
<evidence type="ECO:0000259" key="10">
    <source>
        <dbReference type="PROSITE" id="PS51360"/>
    </source>
</evidence>
<dbReference type="EMBL" id="HACG01034495">
    <property type="protein sequence ID" value="CEK81360.1"/>
    <property type="molecule type" value="Transcribed_RNA"/>
</dbReference>
<keyword evidence="3" id="KW-0805">Transcription regulation</keyword>
<dbReference type="PROSITE" id="PS51360">
    <property type="entry name" value="PLUS3"/>
    <property type="match status" value="1"/>
</dbReference>
<keyword evidence="4 8" id="KW-0175">Coiled coil</keyword>
<proteinExistence type="predicted"/>
<reference evidence="11" key="1">
    <citation type="submission" date="2014-12" db="EMBL/GenBank/DDBJ databases">
        <title>Insight into the proteome of Arion vulgaris.</title>
        <authorList>
            <person name="Aradska J."/>
            <person name="Bulat T."/>
            <person name="Smidak R."/>
            <person name="Sarate P."/>
            <person name="Gangsoo J."/>
            <person name="Sialana F."/>
            <person name="Bilban M."/>
            <person name="Lubec G."/>
        </authorList>
    </citation>
    <scope>NUCLEOTIDE SEQUENCE</scope>
    <source>
        <tissue evidence="11">Skin</tissue>
    </source>
</reference>
<dbReference type="SMART" id="SM00719">
    <property type="entry name" value="Plus3"/>
    <property type="match status" value="1"/>
</dbReference>
<dbReference type="InterPro" id="IPR036128">
    <property type="entry name" value="Plus3-like_sf"/>
</dbReference>
<keyword evidence="2" id="KW-0597">Phosphoprotein</keyword>
<keyword evidence="6" id="KW-0804">Transcription</keyword>
<dbReference type="GO" id="GO:0016593">
    <property type="term" value="C:Cdc73/Paf1 complex"/>
    <property type="evidence" value="ECO:0007669"/>
    <property type="project" value="TreeGrafter"/>
</dbReference>
<dbReference type="GO" id="GO:1990269">
    <property type="term" value="F:RNA polymerase II C-terminal domain phosphoserine binding"/>
    <property type="evidence" value="ECO:0007669"/>
    <property type="project" value="TreeGrafter"/>
</dbReference>
<dbReference type="Pfam" id="PF03126">
    <property type="entry name" value="Plus-3"/>
    <property type="match status" value="1"/>
</dbReference>
<feature type="compositionally biased region" description="Basic residues" evidence="9">
    <location>
        <begin position="177"/>
        <end position="189"/>
    </location>
</feature>
<protein>
    <recommendedName>
        <fullName evidence="10">Plus3 domain-containing protein</fullName>
    </recommendedName>
</protein>
<name>A0A0B7AN46_9EUPU</name>
<evidence type="ECO:0000256" key="2">
    <source>
        <dbReference type="ARBA" id="ARBA00022553"/>
    </source>
</evidence>
<evidence type="ECO:0000256" key="1">
    <source>
        <dbReference type="ARBA" id="ARBA00004642"/>
    </source>
</evidence>
<feature type="region of interest" description="Disordered" evidence="9">
    <location>
        <begin position="1"/>
        <end position="163"/>
    </location>
</feature>
<accession>A0A0B7AN46</accession>